<evidence type="ECO:0000313" key="2">
    <source>
        <dbReference type="EMBL" id="CAI8013196.1"/>
    </source>
</evidence>
<accession>A0AA35WDF9</accession>
<dbReference type="Proteomes" id="UP001174909">
    <property type="component" value="Unassembled WGS sequence"/>
</dbReference>
<sequence>MVVSLKRSFTQWWIELFQGMQDCGLYDEMNCIHRDCLRFCFMHLIQQELDKVAHELNTHTTRSSKHCLVPAGVPNELYFLPEVQEIMQRNRTLLHPLSFCRQ</sequence>
<name>A0AA35WDF9_GEOBA</name>
<reference evidence="2" key="1">
    <citation type="submission" date="2023-03" db="EMBL/GenBank/DDBJ databases">
        <authorList>
            <person name="Steffen K."/>
            <person name="Cardenas P."/>
        </authorList>
    </citation>
    <scope>NUCLEOTIDE SEQUENCE</scope>
</reference>
<dbReference type="EMBL" id="CASHTH010001245">
    <property type="protein sequence ID" value="CAI8013196.1"/>
    <property type="molecule type" value="Genomic_DNA"/>
</dbReference>
<dbReference type="Pfam" id="PF24764">
    <property type="entry name" value="rva_4"/>
    <property type="match status" value="1"/>
</dbReference>
<organism evidence="2 3">
    <name type="scientific">Geodia barretti</name>
    <name type="common">Barrett's horny sponge</name>
    <dbReference type="NCBI Taxonomy" id="519541"/>
    <lineage>
        <taxon>Eukaryota</taxon>
        <taxon>Metazoa</taxon>
        <taxon>Porifera</taxon>
        <taxon>Demospongiae</taxon>
        <taxon>Heteroscleromorpha</taxon>
        <taxon>Tetractinellida</taxon>
        <taxon>Astrophorina</taxon>
        <taxon>Geodiidae</taxon>
        <taxon>Geodia</taxon>
    </lineage>
</organism>
<feature type="domain" description="Integrase core" evidence="1">
    <location>
        <begin position="7"/>
        <end position="85"/>
    </location>
</feature>
<gene>
    <name evidence="2" type="ORF">GBAR_LOCUS8401</name>
</gene>
<comment type="caution">
    <text evidence="2">The sequence shown here is derived from an EMBL/GenBank/DDBJ whole genome shotgun (WGS) entry which is preliminary data.</text>
</comment>
<evidence type="ECO:0000313" key="3">
    <source>
        <dbReference type="Proteomes" id="UP001174909"/>
    </source>
</evidence>
<evidence type="ECO:0000259" key="1">
    <source>
        <dbReference type="Pfam" id="PF24764"/>
    </source>
</evidence>
<dbReference type="InterPro" id="IPR058913">
    <property type="entry name" value="Integrase_dom_put"/>
</dbReference>
<proteinExistence type="predicted"/>
<protein>
    <recommendedName>
        <fullName evidence="1">Integrase core domain-containing protein</fullName>
    </recommendedName>
</protein>
<keyword evidence="3" id="KW-1185">Reference proteome</keyword>
<dbReference type="AlphaFoldDB" id="A0AA35WDF9"/>